<organism evidence="5 6">
    <name type="scientific">Sporosarcina ureae</name>
    <dbReference type="NCBI Taxonomy" id="1571"/>
    <lineage>
        <taxon>Bacteria</taxon>
        <taxon>Bacillati</taxon>
        <taxon>Bacillota</taxon>
        <taxon>Bacilli</taxon>
        <taxon>Bacillales</taxon>
        <taxon>Caryophanaceae</taxon>
        <taxon>Sporosarcina</taxon>
    </lineage>
</organism>
<dbReference type="HAMAP" id="MF_01185">
    <property type="entry name" value="FliW"/>
    <property type="match status" value="1"/>
</dbReference>
<dbReference type="EMBL" id="CP015108">
    <property type="protein sequence ID" value="ARF15075.1"/>
    <property type="molecule type" value="Genomic_DNA"/>
</dbReference>
<keyword evidence="5" id="KW-0282">Flagellum</keyword>
<dbReference type="Proteomes" id="UP000192486">
    <property type="component" value="Chromosome"/>
</dbReference>
<comment type="function">
    <text evidence="4">Acts as an anti-CsrA protein, binds CsrA and prevents it from repressing translation of its target genes, one of which is flagellin. Binds to flagellin and participates in the assembly of the flagellum.</text>
</comment>
<keyword evidence="5" id="KW-0969">Cilium</keyword>
<comment type="similarity">
    <text evidence="4">Belongs to the FliW family.</text>
</comment>
<dbReference type="PANTHER" id="PTHR39190:SF1">
    <property type="entry name" value="FLAGELLAR ASSEMBLY FACTOR FLIW"/>
    <property type="match status" value="1"/>
</dbReference>
<dbReference type="RefSeq" id="WP_029052543.1">
    <property type="nucleotide sequence ID" value="NZ_CP015108.1"/>
</dbReference>
<dbReference type="Gene3D" id="2.30.290.10">
    <property type="entry name" value="BH3618-like"/>
    <property type="match status" value="1"/>
</dbReference>
<sequence>MRIETKFHATIEIDPAEKWYFPKGIPGFENETDFVLLPIEGSDSLQVLQSTKQQEVAFIVASPYTLVTDYTFELDHATIDLLDISQPEEIMVLGILSMKQPYHQSTINLQAPLIFQVLNKKAKQMILNDPRFTVRHPLDKGGN</sequence>
<keyword evidence="6" id="KW-1185">Reference proteome</keyword>
<dbReference type="InterPro" id="IPR024046">
    <property type="entry name" value="Flagellar_assmbl_FliW_dom_sf"/>
</dbReference>
<reference evidence="5 6" key="1">
    <citation type="submission" date="2016-04" db="EMBL/GenBank/DDBJ databases">
        <title>Comparative Genomics and Epigenetics of Sporosarcina ureae.</title>
        <authorList>
            <person name="Oliver A.S."/>
            <person name="Cooper K.K."/>
        </authorList>
    </citation>
    <scope>NUCLEOTIDE SEQUENCE [LARGE SCALE GENOMIC DNA]</scope>
    <source>
        <strain evidence="5 6">S204</strain>
    </source>
</reference>
<keyword evidence="2 4" id="KW-1005">Bacterial flagellum biogenesis</keyword>
<dbReference type="PANTHER" id="PTHR39190">
    <property type="entry name" value="FLAGELLAR ASSEMBLY FACTOR FLIW"/>
    <property type="match status" value="1"/>
</dbReference>
<keyword evidence="4" id="KW-0143">Chaperone</keyword>
<evidence type="ECO:0000256" key="3">
    <source>
        <dbReference type="ARBA" id="ARBA00022845"/>
    </source>
</evidence>
<name>A0ABN4YVY7_SPOUR</name>
<protein>
    <recommendedName>
        <fullName evidence="4">Flagellar assembly factor FliW</fullName>
    </recommendedName>
</protein>
<keyword evidence="5" id="KW-0966">Cell projection</keyword>
<evidence type="ECO:0000313" key="6">
    <source>
        <dbReference type="Proteomes" id="UP000192486"/>
    </source>
</evidence>
<keyword evidence="1 4" id="KW-0963">Cytoplasm</keyword>
<gene>
    <name evidence="4" type="primary">fliW</name>
    <name evidence="5" type="ORF">SporoS204_13500</name>
</gene>
<proteinExistence type="inferred from homology"/>
<comment type="subunit">
    <text evidence="4">Interacts with translational regulator CsrA and flagellin(s).</text>
</comment>
<accession>A0ABN4YVY7</accession>
<evidence type="ECO:0000256" key="4">
    <source>
        <dbReference type="HAMAP-Rule" id="MF_01185"/>
    </source>
</evidence>
<dbReference type="Pfam" id="PF02623">
    <property type="entry name" value="FliW"/>
    <property type="match status" value="1"/>
</dbReference>
<dbReference type="InterPro" id="IPR003775">
    <property type="entry name" value="Flagellar_assembly_factor_FliW"/>
</dbReference>
<keyword evidence="3 4" id="KW-0810">Translation regulation</keyword>
<evidence type="ECO:0000313" key="5">
    <source>
        <dbReference type="EMBL" id="ARF15075.1"/>
    </source>
</evidence>
<evidence type="ECO:0000256" key="2">
    <source>
        <dbReference type="ARBA" id="ARBA00022795"/>
    </source>
</evidence>
<comment type="subcellular location">
    <subcellularLocation>
        <location evidence="4">Cytoplasm</location>
    </subcellularLocation>
</comment>
<dbReference type="SUPFAM" id="SSF141457">
    <property type="entry name" value="BH3618-like"/>
    <property type="match status" value="1"/>
</dbReference>
<evidence type="ECO:0000256" key="1">
    <source>
        <dbReference type="ARBA" id="ARBA00022490"/>
    </source>
</evidence>